<gene>
    <name evidence="1" type="ORF">HERILL_LOCUS15546</name>
</gene>
<dbReference type="EMBL" id="LR899014">
    <property type="protein sequence ID" value="CAD7093256.1"/>
    <property type="molecule type" value="Genomic_DNA"/>
</dbReference>
<name>A0A7R8V5I8_HERIL</name>
<dbReference type="AlphaFoldDB" id="A0A7R8V5I8"/>
<evidence type="ECO:0000313" key="1">
    <source>
        <dbReference type="EMBL" id="CAD7093256.1"/>
    </source>
</evidence>
<protein>
    <submittedName>
        <fullName evidence="1">Uncharacterized protein</fullName>
    </submittedName>
</protein>
<organism evidence="1 2">
    <name type="scientific">Hermetia illucens</name>
    <name type="common">Black soldier fly</name>
    <dbReference type="NCBI Taxonomy" id="343691"/>
    <lineage>
        <taxon>Eukaryota</taxon>
        <taxon>Metazoa</taxon>
        <taxon>Ecdysozoa</taxon>
        <taxon>Arthropoda</taxon>
        <taxon>Hexapoda</taxon>
        <taxon>Insecta</taxon>
        <taxon>Pterygota</taxon>
        <taxon>Neoptera</taxon>
        <taxon>Endopterygota</taxon>
        <taxon>Diptera</taxon>
        <taxon>Brachycera</taxon>
        <taxon>Stratiomyomorpha</taxon>
        <taxon>Stratiomyidae</taxon>
        <taxon>Hermetiinae</taxon>
        <taxon>Hermetia</taxon>
    </lineage>
</organism>
<proteinExistence type="predicted"/>
<accession>A0A7R8V5I8</accession>
<reference evidence="1 2" key="1">
    <citation type="submission" date="2020-11" db="EMBL/GenBank/DDBJ databases">
        <authorList>
            <person name="Wallbank WR R."/>
            <person name="Pardo Diaz C."/>
            <person name="Kozak K."/>
            <person name="Martin S."/>
            <person name="Jiggins C."/>
            <person name="Moest M."/>
            <person name="Warren A I."/>
            <person name="Generalovic N T."/>
            <person name="Byers J.R.P. K."/>
            <person name="Montejo-Kovacevich G."/>
            <person name="Yen C E."/>
        </authorList>
    </citation>
    <scope>NUCLEOTIDE SEQUENCE [LARGE SCALE GENOMIC DNA]</scope>
</reference>
<sequence length="228" mass="25840">MCSLSINVVVVTVQSGGNETLSNAAIAAKGVSENMPLLKTRYPSLIMYSSHVDKVAISQLLQDQILRIEIAEDQATRAKSKTEQMLEGIMRNPGKYLCHVNKILDDLIDIQKGRAGSRLCLNSTFDTLYPSLRQIRYLRSEFKESMTSALDTLLGCPDSYLQKTCINQYEMKTQIQLNSVTKNLNKVGETLDEDFKYLENYFPSCIKETNFEKKHLQPKENLVVCKRS</sequence>
<evidence type="ECO:0000313" key="2">
    <source>
        <dbReference type="Proteomes" id="UP000594454"/>
    </source>
</evidence>
<keyword evidence="2" id="KW-1185">Reference proteome</keyword>
<dbReference type="Proteomes" id="UP000594454">
    <property type="component" value="Chromosome 6"/>
</dbReference>